<feature type="signal peptide" evidence="1">
    <location>
        <begin position="1"/>
        <end position="18"/>
    </location>
</feature>
<keyword evidence="3" id="KW-1185">Reference proteome</keyword>
<dbReference type="EMBL" id="FOFS01000002">
    <property type="protein sequence ID" value="SEP94003.1"/>
    <property type="molecule type" value="Genomic_DNA"/>
</dbReference>
<evidence type="ECO:0008006" key="4">
    <source>
        <dbReference type="Google" id="ProtNLM"/>
    </source>
</evidence>
<dbReference type="STRING" id="489703.SAMN04488038_102282"/>
<accession>A0A1H9BZL9</accession>
<name>A0A1H9BZL9_9GAMM</name>
<reference evidence="2 3" key="1">
    <citation type="submission" date="2016-10" db="EMBL/GenBank/DDBJ databases">
        <authorList>
            <person name="de Groot N.N."/>
        </authorList>
    </citation>
    <scope>NUCLEOTIDE SEQUENCE [LARGE SCALE GENOMIC DNA]</scope>
    <source>
        <strain evidence="2 3">DSM 25927</strain>
    </source>
</reference>
<dbReference type="OrthoDB" id="1491713at2"/>
<protein>
    <recommendedName>
        <fullName evidence="4">DUF3108 domain-containing protein</fullName>
    </recommendedName>
</protein>
<feature type="chain" id="PRO_5011605682" description="DUF3108 domain-containing protein" evidence="1">
    <location>
        <begin position="19"/>
        <end position="248"/>
    </location>
</feature>
<dbReference type="RefSeq" id="WP_093282369.1">
    <property type="nucleotide sequence ID" value="NZ_FOFS01000002.1"/>
</dbReference>
<dbReference type="Proteomes" id="UP000199233">
    <property type="component" value="Unassembled WGS sequence"/>
</dbReference>
<sequence>MRGVLALWLVLLATGAGAAPQIERFYGYAYELKSGRYLYTEAHEQRVDGEQWLGGSIRYYTPDAQLIGVKTLDFSRDPYVPLYRFRVERDGYEEAITAVSPQLIMQKRERSGARLQEKSLAYAPGLCGDSGFHSCLRDHFPALMSGQVYSFMLAVAGNLDSYHFRAQRIADTQFEGRPAVRFRVEPDSMLRFFVDPLEVTYDPQQRRLLEYRGLGNVPSPETGKPFVARIAYYSKPPPEVLRLPPLGP</sequence>
<proteinExistence type="predicted"/>
<gene>
    <name evidence="2" type="ORF">SAMN04488038_102282</name>
</gene>
<evidence type="ECO:0000256" key="1">
    <source>
        <dbReference type="SAM" id="SignalP"/>
    </source>
</evidence>
<keyword evidence="1" id="KW-0732">Signal</keyword>
<evidence type="ECO:0000313" key="2">
    <source>
        <dbReference type="EMBL" id="SEP94003.1"/>
    </source>
</evidence>
<dbReference type="AlphaFoldDB" id="A0A1H9BZL9"/>
<organism evidence="2 3">
    <name type="scientific">Solimonas aquatica</name>
    <dbReference type="NCBI Taxonomy" id="489703"/>
    <lineage>
        <taxon>Bacteria</taxon>
        <taxon>Pseudomonadati</taxon>
        <taxon>Pseudomonadota</taxon>
        <taxon>Gammaproteobacteria</taxon>
        <taxon>Nevskiales</taxon>
        <taxon>Nevskiaceae</taxon>
        <taxon>Solimonas</taxon>
    </lineage>
</organism>
<evidence type="ECO:0000313" key="3">
    <source>
        <dbReference type="Proteomes" id="UP000199233"/>
    </source>
</evidence>